<dbReference type="CDD" id="cd16461">
    <property type="entry name" value="RING-H2_EL5-like"/>
    <property type="match status" value="1"/>
</dbReference>
<dbReference type="Pfam" id="PF13639">
    <property type="entry name" value="zf-RING_2"/>
    <property type="match status" value="1"/>
</dbReference>
<evidence type="ECO:0000256" key="5">
    <source>
        <dbReference type="ARBA" id="ARBA00022833"/>
    </source>
</evidence>
<feature type="compositionally biased region" description="Low complexity" evidence="10">
    <location>
        <begin position="196"/>
        <end position="211"/>
    </location>
</feature>
<dbReference type="OrthoDB" id="8062037at2759"/>
<dbReference type="OMA" id="ANTECVI"/>
<comment type="subcellular location">
    <subcellularLocation>
        <location evidence="1">Membrane</location>
        <topology evidence="1">Single-pass membrane protein</topology>
    </subcellularLocation>
</comment>
<keyword evidence="3 11" id="KW-0812">Transmembrane</keyword>
<sequence length="224" mass="24510">MSPSTPHMFQDFLGNVHSRRLLLHTPLYQSPDTAAPPVNNHDTSEIFNMDKNSFDANVVLIVIVLLCGIICALGLNSTIRCALRCSTRVSSEPESASESGNNSTKIANTGLMREVLKTFPVLTYSAELKVANTECVICLSEFAPGELIRVLPKCNHGFHVQCIDKWLTSHFSCPTCRNCLIVPCQKIVGSDQVSTSESPLPLPLPGSTVPLEPEGLEPNYRRNC</sequence>
<dbReference type="InterPro" id="IPR001841">
    <property type="entry name" value="Znf_RING"/>
</dbReference>
<dbReference type="UniPathway" id="UPA00143"/>
<feature type="transmembrane region" description="Helical" evidence="11">
    <location>
        <begin position="56"/>
        <end position="75"/>
    </location>
</feature>
<dbReference type="InterPro" id="IPR013083">
    <property type="entry name" value="Znf_RING/FYVE/PHD"/>
</dbReference>
<gene>
    <name evidence="13" type="ORF">HHK36_007952</name>
</gene>
<dbReference type="EMBL" id="JABCRI010000005">
    <property type="protein sequence ID" value="KAF8405874.1"/>
    <property type="molecule type" value="Genomic_DNA"/>
</dbReference>
<feature type="region of interest" description="Disordered" evidence="10">
    <location>
        <begin position="196"/>
        <end position="224"/>
    </location>
</feature>
<dbReference type="Proteomes" id="UP000655225">
    <property type="component" value="Unassembled WGS sequence"/>
</dbReference>
<evidence type="ECO:0000256" key="6">
    <source>
        <dbReference type="ARBA" id="ARBA00022989"/>
    </source>
</evidence>
<dbReference type="AlphaFoldDB" id="A0A835DMY5"/>
<feature type="domain" description="RING-type" evidence="12">
    <location>
        <begin position="135"/>
        <end position="177"/>
    </location>
</feature>
<evidence type="ECO:0000256" key="11">
    <source>
        <dbReference type="SAM" id="Phobius"/>
    </source>
</evidence>
<keyword evidence="14" id="KW-1185">Reference proteome</keyword>
<protein>
    <recommendedName>
        <fullName evidence="12">RING-type domain-containing protein</fullName>
    </recommendedName>
</protein>
<evidence type="ECO:0000256" key="7">
    <source>
        <dbReference type="ARBA" id="ARBA00023136"/>
    </source>
</evidence>
<evidence type="ECO:0000256" key="1">
    <source>
        <dbReference type="ARBA" id="ARBA00004167"/>
    </source>
</evidence>
<dbReference type="InterPro" id="IPR044602">
    <property type="entry name" value="ATL10/ATL72-79-like"/>
</dbReference>
<dbReference type="Gene3D" id="3.30.40.10">
    <property type="entry name" value="Zinc/RING finger domain, C3HC4 (zinc finger)"/>
    <property type="match status" value="1"/>
</dbReference>
<evidence type="ECO:0000259" key="12">
    <source>
        <dbReference type="PROSITE" id="PS50089"/>
    </source>
</evidence>
<evidence type="ECO:0000313" key="14">
    <source>
        <dbReference type="Proteomes" id="UP000655225"/>
    </source>
</evidence>
<keyword evidence="9" id="KW-0863">Zinc-finger</keyword>
<dbReference type="SMART" id="SM00184">
    <property type="entry name" value="RING"/>
    <property type="match status" value="1"/>
</dbReference>
<evidence type="ECO:0000256" key="10">
    <source>
        <dbReference type="SAM" id="MobiDB-lite"/>
    </source>
</evidence>
<evidence type="ECO:0000256" key="2">
    <source>
        <dbReference type="ARBA" id="ARBA00022679"/>
    </source>
</evidence>
<evidence type="ECO:0000256" key="3">
    <source>
        <dbReference type="ARBA" id="ARBA00022692"/>
    </source>
</evidence>
<accession>A0A835DMY5</accession>
<keyword evidence="5" id="KW-0862">Zinc</keyword>
<proteinExistence type="inferred from homology"/>
<keyword evidence="2" id="KW-0808">Transferase</keyword>
<comment type="caution">
    <text evidence="13">The sequence shown here is derived from an EMBL/GenBank/DDBJ whole genome shotgun (WGS) entry which is preliminary data.</text>
</comment>
<keyword evidence="4" id="KW-0479">Metal-binding</keyword>
<dbReference type="GO" id="GO:0016020">
    <property type="term" value="C:membrane"/>
    <property type="evidence" value="ECO:0007669"/>
    <property type="project" value="UniProtKB-SubCell"/>
</dbReference>
<dbReference type="PANTHER" id="PTHR46905">
    <property type="entry name" value="RING-H2 FINGER PROTEIN ATL78"/>
    <property type="match status" value="1"/>
</dbReference>
<organism evidence="13 14">
    <name type="scientific">Tetracentron sinense</name>
    <name type="common">Spur-leaf</name>
    <dbReference type="NCBI Taxonomy" id="13715"/>
    <lineage>
        <taxon>Eukaryota</taxon>
        <taxon>Viridiplantae</taxon>
        <taxon>Streptophyta</taxon>
        <taxon>Embryophyta</taxon>
        <taxon>Tracheophyta</taxon>
        <taxon>Spermatophyta</taxon>
        <taxon>Magnoliopsida</taxon>
        <taxon>Trochodendrales</taxon>
        <taxon>Trochodendraceae</taxon>
        <taxon>Tetracentron</taxon>
    </lineage>
</organism>
<evidence type="ECO:0000256" key="9">
    <source>
        <dbReference type="PROSITE-ProRule" id="PRU00175"/>
    </source>
</evidence>
<comment type="similarity">
    <text evidence="8">Belongs to the RING-type zinc finger family. ATL subfamily.</text>
</comment>
<dbReference type="GO" id="GO:0016740">
    <property type="term" value="F:transferase activity"/>
    <property type="evidence" value="ECO:0007669"/>
    <property type="project" value="UniProtKB-KW"/>
</dbReference>
<evidence type="ECO:0000256" key="8">
    <source>
        <dbReference type="ARBA" id="ARBA00024209"/>
    </source>
</evidence>
<dbReference type="PANTHER" id="PTHR46905:SF7">
    <property type="entry name" value="RING-H2 FINGER PROTEIN ATL78"/>
    <property type="match status" value="1"/>
</dbReference>
<keyword evidence="6 11" id="KW-1133">Transmembrane helix</keyword>
<evidence type="ECO:0000256" key="4">
    <source>
        <dbReference type="ARBA" id="ARBA00022723"/>
    </source>
</evidence>
<keyword evidence="7 11" id="KW-0472">Membrane</keyword>
<dbReference type="SUPFAM" id="SSF57850">
    <property type="entry name" value="RING/U-box"/>
    <property type="match status" value="1"/>
</dbReference>
<dbReference type="GO" id="GO:0008270">
    <property type="term" value="F:zinc ion binding"/>
    <property type="evidence" value="ECO:0007669"/>
    <property type="project" value="UniProtKB-KW"/>
</dbReference>
<dbReference type="PROSITE" id="PS50089">
    <property type="entry name" value="ZF_RING_2"/>
    <property type="match status" value="1"/>
</dbReference>
<reference evidence="13 14" key="1">
    <citation type="submission" date="2020-04" db="EMBL/GenBank/DDBJ databases">
        <title>Plant Genome Project.</title>
        <authorList>
            <person name="Zhang R.-G."/>
        </authorList>
    </citation>
    <scope>NUCLEOTIDE SEQUENCE [LARGE SCALE GENOMIC DNA]</scope>
    <source>
        <strain evidence="13">YNK0</strain>
        <tissue evidence="13">Leaf</tissue>
    </source>
</reference>
<dbReference type="GO" id="GO:0016567">
    <property type="term" value="P:protein ubiquitination"/>
    <property type="evidence" value="ECO:0007669"/>
    <property type="project" value="UniProtKB-UniPathway"/>
</dbReference>
<evidence type="ECO:0000313" key="13">
    <source>
        <dbReference type="EMBL" id="KAF8405874.1"/>
    </source>
</evidence>
<name>A0A835DMY5_TETSI</name>